<dbReference type="Proteomes" id="UP000075321">
    <property type="component" value="Unassembled WGS sequence"/>
</dbReference>
<accession>A0A151ADA0</accession>
<comment type="caution">
    <text evidence="1">The sequence shown here is derived from an EMBL/GenBank/DDBJ whole genome shotgun (WGS) entry which is preliminary data.</text>
</comment>
<sequence length="399" mass="46036">MSQQRVDPRTVTDRCETALAWARENEYAGWDPYDGLSSPILPDSNWLFRLCSLHAVRIAPLNLRPLVGIPKERNPKGIALFVLSFLDLYEVTGDESHLSEATRLLDWLLHNTFPDYAQPSWGYNFDWQNGREFFLPAYHPSVVVSVFCGRAFLRYYEVTGNERALEIADDVTRFVRCEIGQERADGHRVYAYTPYDSFVVVNVNALAASFFAEVAAHTDDDGLGRRADELMEFVCAQQIESGAWYYSSPPERSHISHDNFHTGFVIESLDRYMAARSPTEDVERAYTRGLEFYRDALFESDGAPRYEHDTPYPRDVHAAAQAIVTFARPRAESHDLAARVLEWTLSNLYDSQGYFYRHRGRLVTDRTPYIRWSQGWMCFALASYRRLTTKPWQSTAEQR</sequence>
<dbReference type="EMBL" id="LTAZ01000005">
    <property type="protein sequence ID" value="KYH25584.1"/>
    <property type="molecule type" value="Genomic_DNA"/>
</dbReference>
<evidence type="ECO:0000313" key="2">
    <source>
        <dbReference type="Proteomes" id="UP000075321"/>
    </source>
</evidence>
<name>A0A151ADA0_9EURY</name>
<dbReference type="PATRIC" id="fig|1008153.3.peg.2300"/>
<dbReference type="SUPFAM" id="SSF48208">
    <property type="entry name" value="Six-hairpin glycosidases"/>
    <property type="match status" value="1"/>
</dbReference>
<dbReference type="RefSeq" id="WP_066382502.1">
    <property type="nucleotide sequence ID" value="NZ_LTAZ01000005.1"/>
</dbReference>
<dbReference type="InterPro" id="IPR008928">
    <property type="entry name" value="6-hairpin_glycosidase_sf"/>
</dbReference>
<gene>
    <name evidence="1" type="ORF">HAPAU_22580</name>
</gene>
<organism evidence="1 2">
    <name type="scientific">Halalkalicoccus paucihalophilus</name>
    <dbReference type="NCBI Taxonomy" id="1008153"/>
    <lineage>
        <taxon>Archaea</taxon>
        <taxon>Methanobacteriati</taxon>
        <taxon>Methanobacteriota</taxon>
        <taxon>Stenosarchaea group</taxon>
        <taxon>Halobacteria</taxon>
        <taxon>Halobacteriales</taxon>
        <taxon>Halococcaceae</taxon>
        <taxon>Halalkalicoccus</taxon>
    </lineage>
</organism>
<evidence type="ECO:0008006" key="3">
    <source>
        <dbReference type="Google" id="ProtNLM"/>
    </source>
</evidence>
<dbReference type="Gene3D" id="1.50.10.20">
    <property type="match status" value="1"/>
</dbReference>
<evidence type="ECO:0000313" key="1">
    <source>
        <dbReference type="EMBL" id="KYH25584.1"/>
    </source>
</evidence>
<reference evidence="1 2" key="1">
    <citation type="submission" date="2016-02" db="EMBL/GenBank/DDBJ databases">
        <title>Genome sequence of Halalkalicoccus paucihalophilus DSM 24557.</title>
        <authorList>
            <person name="Poehlein A."/>
            <person name="Daniel R."/>
        </authorList>
    </citation>
    <scope>NUCLEOTIDE SEQUENCE [LARGE SCALE GENOMIC DNA]</scope>
    <source>
        <strain evidence="1 2">DSM 24557</strain>
    </source>
</reference>
<protein>
    <recommendedName>
        <fullName evidence="3">Delta-aminolevulinic acid dehydratase</fullName>
    </recommendedName>
</protein>
<dbReference type="GO" id="GO:0005975">
    <property type="term" value="P:carbohydrate metabolic process"/>
    <property type="evidence" value="ECO:0007669"/>
    <property type="project" value="InterPro"/>
</dbReference>
<dbReference type="AlphaFoldDB" id="A0A151ADA0"/>
<dbReference type="OrthoDB" id="210950at2157"/>
<proteinExistence type="predicted"/>
<keyword evidence="2" id="KW-1185">Reference proteome</keyword>